<dbReference type="RefSeq" id="WP_044435615.1">
    <property type="nucleotide sequence ID" value="NZ_BJYZ01000044.1"/>
</dbReference>
<comment type="subcellular location">
    <subcellularLocation>
        <location evidence="1">Membrane</location>
        <topology evidence="1">Multi-pass membrane protein</topology>
    </subcellularLocation>
</comment>
<sequence>MSDARISDANKLVSRYALYAAGGGLIPVPTLDIAAIVGVQIKLVADLSKLYGVPFSQDRAKTVVTALIGGVLPGALAGGSLAALGTVIKLVPIIGTAIGAVTTSAFAYALTLAIGKVFTLHFETGGSLLNFEPEKVRGHFEKEFKGAKTETPVAAPVETPAAA</sequence>
<evidence type="ECO:0008006" key="8">
    <source>
        <dbReference type="Google" id="ProtNLM"/>
    </source>
</evidence>
<dbReference type="InterPro" id="IPR021147">
    <property type="entry name" value="DUF697"/>
</dbReference>
<comment type="caution">
    <text evidence="6">The sequence shown here is derived from an EMBL/GenBank/DDBJ whole genome shotgun (WGS) entry which is preliminary data.</text>
</comment>
<accession>A0A512E1J0</accession>
<keyword evidence="7" id="KW-1185">Reference proteome</keyword>
<dbReference type="Pfam" id="PF05128">
    <property type="entry name" value="DUF697"/>
    <property type="match status" value="1"/>
</dbReference>
<evidence type="ECO:0000256" key="4">
    <source>
        <dbReference type="ARBA" id="ARBA00023136"/>
    </source>
</evidence>
<reference evidence="6 7" key="1">
    <citation type="submission" date="2019-07" db="EMBL/GenBank/DDBJ databases">
        <title>Whole genome shotgun sequence of Skermanella aerolata NBRC 106429.</title>
        <authorList>
            <person name="Hosoyama A."/>
            <person name="Uohara A."/>
            <person name="Ohji S."/>
            <person name="Ichikawa N."/>
        </authorList>
    </citation>
    <scope>NUCLEOTIDE SEQUENCE [LARGE SCALE GENOMIC DNA]</scope>
    <source>
        <strain evidence="6 7">NBRC 106429</strain>
    </source>
</reference>
<keyword evidence="2 5" id="KW-0812">Transmembrane</keyword>
<evidence type="ECO:0000313" key="7">
    <source>
        <dbReference type="Proteomes" id="UP000321523"/>
    </source>
</evidence>
<dbReference type="GO" id="GO:0016020">
    <property type="term" value="C:membrane"/>
    <property type="evidence" value="ECO:0007669"/>
    <property type="project" value="UniProtKB-SubCell"/>
</dbReference>
<evidence type="ECO:0000313" key="6">
    <source>
        <dbReference type="EMBL" id="GEO42588.1"/>
    </source>
</evidence>
<keyword evidence="4 5" id="KW-0472">Membrane</keyword>
<protein>
    <recommendedName>
        <fullName evidence="8">GTPase</fullName>
    </recommendedName>
</protein>
<evidence type="ECO:0000256" key="3">
    <source>
        <dbReference type="ARBA" id="ARBA00022989"/>
    </source>
</evidence>
<evidence type="ECO:0000256" key="5">
    <source>
        <dbReference type="SAM" id="Phobius"/>
    </source>
</evidence>
<feature type="transmembrane region" description="Helical" evidence="5">
    <location>
        <begin position="90"/>
        <end position="114"/>
    </location>
</feature>
<dbReference type="Proteomes" id="UP000321523">
    <property type="component" value="Unassembled WGS sequence"/>
</dbReference>
<evidence type="ECO:0000256" key="2">
    <source>
        <dbReference type="ARBA" id="ARBA00022692"/>
    </source>
</evidence>
<name>A0A512E1J0_9PROT</name>
<proteinExistence type="predicted"/>
<dbReference type="AlphaFoldDB" id="A0A512E1J0"/>
<organism evidence="6 7">
    <name type="scientific">Skermanella aerolata</name>
    <dbReference type="NCBI Taxonomy" id="393310"/>
    <lineage>
        <taxon>Bacteria</taxon>
        <taxon>Pseudomonadati</taxon>
        <taxon>Pseudomonadota</taxon>
        <taxon>Alphaproteobacteria</taxon>
        <taxon>Rhodospirillales</taxon>
        <taxon>Azospirillaceae</taxon>
        <taxon>Skermanella</taxon>
    </lineage>
</organism>
<feature type="transmembrane region" description="Helical" evidence="5">
    <location>
        <begin position="16"/>
        <end position="41"/>
    </location>
</feature>
<dbReference type="EMBL" id="BJYZ01000044">
    <property type="protein sequence ID" value="GEO42588.1"/>
    <property type="molecule type" value="Genomic_DNA"/>
</dbReference>
<gene>
    <name evidence="6" type="ORF">SAE02_67360</name>
</gene>
<keyword evidence="3 5" id="KW-1133">Transmembrane helix</keyword>
<evidence type="ECO:0000256" key="1">
    <source>
        <dbReference type="ARBA" id="ARBA00004141"/>
    </source>
</evidence>
<feature type="transmembrane region" description="Helical" evidence="5">
    <location>
        <begin position="62"/>
        <end position="84"/>
    </location>
</feature>